<sequence length="485" mass="55879">MMQGEFPSELKKAVVKPTLKKKDADPDCLKNYRPVSNLPVVSKLLERIVLDQLNSHLQTNNLHCPVQSGYRPNHSCETLLVRMTDDIFREIHADNIVIVVLLDLSAAFDTIDHKRLLKKLENDFGITGSALNWFKSYLKDRSFGVKIDVSISNLLCLLFGVPQGSLLGPILFILYIKQLQKIAEKYGLSIQLYADDSQLYISFHPMRPTELCDITARINNCLSEIKSWMIENFMKLNESKTELLVMGKPLVLKKHNLEVKIQFGDTTITPTICKGDSWKSLGVPLDASLNMERQVNNVKQKCSWDMTNLRTIRRYLDEKVKLMLIKQLIISKLDYCNALYMNLTKTRLRKLKSALNTGVRFIYDITDMNVDLTPYYKKAHILPIEQRIFFKVCLLCFKVVNGVAPVYLQELVTMNSNDPTLRESRLRPADVVQMKLPKISKLKATNRRFSNYAPEAWNSLPSRLRKFDNISIFKGQLKIFLFEHL</sequence>
<evidence type="ECO:0000313" key="3">
    <source>
        <dbReference type="Proteomes" id="UP000694546"/>
    </source>
</evidence>
<reference evidence="2" key="1">
    <citation type="submission" date="2025-08" db="UniProtKB">
        <authorList>
            <consortium name="Ensembl"/>
        </authorList>
    </citation>
    <scope>IDENTIFICATION</scope>
</reference>
<accession>A0A8C5C924</accession>
<dbReference type="PROSITE" id="PS50878">
    <property type="entry name" value="RT_POL"/>
    <property type="match status" value="1"/>
</dbReference>
<dbReference type="AlphaFoldDB" id="A0A8C5C924"/>
<protein>
    <recommendedName>
        <fullName evidence="1">Reverse transcriptase domain-containing protein</fullName>
    </recommendedName>
</protein>
<name>A0A8C5C924_GADMO</name>
<dbReference type="CDD" id="cd01650">
    <property type="entry name" value="RT_nLTR_like"/>
    <property type="match status" value="1"/>
</dbReference>
<proteinExistence type="predicted"/>
<dbReference type="InterPro" id="IPR043502">
    <property type="entry name" value="DNA/RNA_pol_sf"/>
</dbReference>
<evidence type="ECO:0000313" key="2">
    <source>
        <dbReference type="Ensembl" id="ENSGMOP00000055008.1"/>
    </source>
</evidence>
<keyword evidence="3" id="KW-1185">Reference proteome</keyword>
<dbReference type="Proteomes" id="UP000694546">
    <property type="component" value="Unassembled WGS sequence"/>
</dbReference>
<dbReference type="GeneTree" id="ENSGT01120000271879"/>
<dbReference type="PANTHER" id="PTHR33332">
    <property type="entry name" value="REVERSE TRANSCRIPTASE DOMAIN-CONTAINING PROTEIN"/>
    <property type="match status" value="1"/>
</dbReference>
<dbReference type="Pfam" id="PF00078">
    <property type="entry name" value="RVT_1"/>
    <property type="match status" value="1"/>
</dbReference>
<dbReference type="SUPFAM" id="SSF56672">
    <property type="entry name" value="DNA/RNA polymerases"/>
    <property type="match status" value="1"/>
</dbReference>
<dbReference type="InterPro" id="IPR000477">
    <property type="entry name" value="RT_dom"/>
</dbReference>
<reference evidence="2" key="2">
    <citation type="submission" date="2025-09" db="UniProtKB">
        <authorList>
            <consortium name="Ensembl"/>
        </authorList>
    </citation>
    <scope>IDENTIFICATION</scope>
</reference>
<organism evidence="2 3">
    <name type="scientific">Gadus morhua</name>
    <name type="common">Atlantic cod</name>
    <dbReference type="NCBI Taxonomy" id="8049"/>
    <lineage>
        <taxon>Eukaryota</taxon>
        <taxon>Metazoa</taxon>
        <taxon>Chordata</taxon>
        <taxon>Craniata</taxon>
        <taxon>Vertebrata</taxon>
        <taxon>Euteleostomi</taxon>
        <taxon>Actinopterygii</taxon>
        <taxon>Neopterygii</taxon>
        <taxon>Teleostei</taxon>
        <taxon>Neoteleostei</taxon>
        <taxon>Acanthomorphata</taxon>
        <taxon>Zeiogadaria</taxon>
        <taxon>Gadariae</taxon>
        <taxon>Gadiformes</taxon>
        <taxon>Gadoidei</taxon>
        <taxon>Gadidae</taxon>
        <taxon>Gadus</taxon>
    </lineage>
</organism>
<feature type="domain" description="Reverse transcriptase" evidence="1">
    <location>
        <begin position="1"/>
        <end position="268"/>
    </location>
</feature>
<dbReference type="Ensembl" id="ENSGMOT00000049524.1">
    <property type="protein sequence ID" value="ENSGMOP00000055008.1"/>
    <property type="gene ID" value="ENSGMOG00000028314.1"/>
</dbReference>
<evidence type="ECO:0000259" key="1">
    <source>
        <dbReference type="PROSITE" id="PS50878"/>
    </source>
</evidence>